<evidence type="ECO:0000313" key="3">
    <source>
        <dbReference type="EMBL" id="MDR6299675.1"/>
    </source>
</evidence>
<dbReference type="Pfam" id="PF01569">
    <property type="entry name" value="PAP2"/>
    <property type="match status" value="1"/>
</dbReference>
<comment type="caution">
    <text evidence="3">The sequence shown here is derived from an EMBL/GenBank/DDBJ whole genome shotgun (WGS) entry which is preliminary data.</text>
</comment>
<dbReference type="RefSeq" id="WP_309726567.1">
    <property type="nucleotide sequence ID" value="NZ_JAVDQA010000001.1"/>
</dbReference>
<feature type="signal peptide" evidence="1">
    <location>
        <begin position="1"/>
        <end position="18"/>
    </location>
</feature>
<sequence>MKKIILFLFLIFPSLTFSQNKPKDSLPTTWELLKYDGTSAFKGLTTTYTQPLKWEKDDFLTAGTIVLGTGALYIFDEEANRWFENQEPHIPGIIKDFGWYYGSPQNHFAINGAVYLYGLFTKNEKIRKTGVLLISAASTAGLIQTISKTAIGRARPGTDAGKGSFKPFSKKGGFHSFPSGHTILSFTTAYAIGKQFKNPFVKAGIYGLGMIAPISRLWAGAHWLTDVGLSMALSILVVDTIDNYLNEERDYGNPHKTKISWKFQVGLGQFGLIGTF</sequence>
<evidence type="ECO:0000259" key="2">
    <source>
        <dbReference type="SMART" id="SM00014"/>
    </source>
</evidence>
<organism evidence="3 4">
    <name type="scientific">Mesonia maritima</name>
    <dbReference type="NCBI Taxonomy" id="1793873"/>
    <lineage>
        <taxon>Bacteria</taxon>
        <taxon>Pseudomonadati</taxon>
        <taxon>Bacteroidota</taxon>
        <taxon>Flavobacteriia</taxon>
        <taxon>Flavobacteriales</taxon>
        <taxon>Flavobacteriaceae</taxon>
        <taxon>Mesonia</taxon>
    </lineage>
</organism>
<dbReference type="InterPro" id="IPR036938">
    <property type="entry name" value="PAP2/HPO_sf"/>
</dbReference>
<dbReference type="Proteomes" id="UP001257659">
    <property type="component" value="Unassembled WGS sequence"/>
</dbReference>
<accession>A0ABU1K242</accession>
<keyword evidence="1" id="KW-0732">Signal</keyword>
<dbReference type="Gene3D" id="1.20.144.10">
    <property type="entry name" value="Phosphatidic acid phosphatase type 2/haloperoxidase"/>
    <property type="match status" value="1"/>
</dbReference>
<dbReference type="InterPro" id="IPR000326">
    <property type="entry name" value="PAP2/HPO"/>
</dbReference>
<dbReference type="EMBL" id="JAVDQA010000001">
    <property type="protein sequence ID" value="MDR6299675.1"/>
    <property type="molecule type" value="Genomic_DNA"/>
</dbReference>
<protein>
    <submittedName>
        <fullName evidence="3">Membrane-associated phospholipid phosphatase</fullName>
    </submittedName>
</protein>
<keyword evidence="4" id="KW-1185">Reference proteome</keyword>
<reference evidence="3 4" key="1">
    <citation type="submission" date="2023-07" db="EMBL/GenBank/DDBJ databases">
        <title>Genomic Encyclopedia of Type Strains, Phase IV (KMG-IV): sequencing the most valuable type-strain genomes for metagenomic binning, comparative biology and taxonomic classification.</title>
        <authorList>
            <person name="Goeker M."/>
        </authorList>
    </citation>
    <scope>NUCLEOTIDE SEQUENCE [LARGE SCALE GENOMIC DNA]</scope>
    <source>
        <strain evidence="3 4">DSM 102814</strain>
    </source>
</reference>
<evidence type="ECO:0000256" key="1">
    <source>
        <dbReference type="SAM" id="SignalP"/>
    </source>
</evidence>
<feature type="chain" id="PRO_5046314313" evidence="1">
    <location>
        <begin position="19"/>
        <end position="276"/>
    </location>
</feature>
<gene>
    <name evidence="3" type="ORF">GGR31_000291</name>
</gene>
<feature type="domain" description="Phosphatidic acid phosphatase type 2/haloperoxidase" evidence="2">
    <location>
        <begin position="129"/>
        <end position="242"/>
    </location>
</feature>
<evidence type="ECO:0000313" key="4">
    <source>
        <dbReference type="Proteomes" id="UP001257659"/>
    </source>
</evidence>
<dbReference type="SMART" id="SM00014">
    <property type="entry name" value="acidPPc"/>
    <property type="match status" value="1"/>
</dbReference>
<name>A0ABU1K242_9FLAO</name>
<proteinExistence type="predicted"/>
<dbReference type="SUPFAM" id="SSF48317">
    <property type="entry name" value="Acid phosphatase/Vanadium-dependent haloperoxidase"/>
    <property type="match status" value="1"/>
</dbReference>